<dbReference type="PANTHER" id="PTHR33048">
    <property type="entry name" value="PTH11-LIKE INTEGRAL MEMBRANE PROTEIN (AFU_ORTHOLOGUE AFUA_5G11245)"/>
    <property type="match status" value="1"/>
</dbReference>
<comment type="caution">
    <text evidence="8">The sequence shown here is derived from an EMBL/GenBank/DDBJ whole genome shotgun (WGS) entry which is preliminary data.</text>
</comment>
<dbReference type="InterPro" id="IPR049326">
    <property type="entry name" value="Rhodopsin_dom_fungi"/>
</dbReference>
<protein>
    <recommendedName>
        <fullName evidence="7">Rhodopsin domain-containing protein</fullName>
    </recommendedName>
</protein>
<feature type="transmembrane region" description="Helical" evidence="6">
    <location>
        <begin position="197"/>
        <end position="216"/>
    </location>
</feature>
<comment type="subcellular location">
    <subcellularLocation>
        <location evidence="1">Membrane</location>
        <topology evidence="1">Multi-pass membrane protein</topology>
    </subcellularLocation>
</comment>
<evidence type="ECO:0000259" key="7">
    <source>
        <dbReference type="Pfam" id="PF20684"/>
    </source>
</evidence>
<sequence length="281" mass="31546">MVVLTTTAITLRFWSRALGSRHLSGRRVHRFWWDDGIALIAVFFIIAWLGLAFAEVQLGFGRHIWMVPPENLPSIFKLLYAIYFVYDVSLFLTKLSALLFMTRIFARHANSSWWNYTLWVTYGLNTAWLVGIVLGTVLMCKPVAKGWNPMLPGTCGVTSALWTGSAIPSVVIDLIILILPVPKIWNLRISRTRKSGIMVVFILGYSVIVVSLGRMITVLKSAKALNEDITYEGMPMVYWVTCEAPTTLISICLPPMMKLARLFHTSFLSPLSSKLTSILGS</sequence>
<dbReference type="OrthoDB" id="3934549at2759"/>
<evidence type="ECO:0000256" key="6">
    <source>
        <dbReference type="SAM" id="Phobius"/>
    </source>
</evidence>
<keyword evidence="9" id="KW-1185">Reference proteome</keyword>
<feature type="transmembrane region" description="Helical" evidence="6">
    <location>
        <begin position="113"/>
        <end position="139"/>
    </location>
</feature>
<evidence type="ECO:0000256" key="1">
    <source>
        <dbReference type="ARBA" id="ARBA00004141"/>
    </source>
</evidence>
<keyword evidence="4 6" id="KW-0472">Membrane</keyword>
<feature type="non-terminal residue" evidence="8">
    <location>
        <position position="281"/>
    </location>
</feature>
<evidence type="ECO:0000256" key="2">
    <source>
        <dbReference type="ARBA" id="ARBA00022692"/>
    </source>
</evidence>
<accession>A0A7C8M0F7</accession>
<dbReference type="GO" id="GO:0016020">
    <property type="term" value="C:membrane"/>
    <property type="evidence" value="ECO:0007669"/>
    <property type="project" value="UniProtKB-SubCell"/>
</dbReference>
<dbReference type="InterPro" id="IPR052337">
    <property type="entry name" value="SAT4-like"/>
</dbReference>
<keyword evidence="3 6" id="KW-1133">Transmembrane helix</keyword>
<name>A0A7C8M0F7_9PLEO</name>
<keyword evidence="2 6" id="KW-0812">Transmembrane</keyword>
<gene>
    <name evidence="8" type="ORF">BDV95DRAFT_531823</name>
</gene>
<evidence type="ECO:0000256" key="3">
    <source>
        <dbReference type="ARBA" id="ARBA00022989"/>
    </source>
</evidence>
<reference evidence="8 9" key="1">
    <citation type="submission" date="2020-01" db="EMBL/GenBank/DDBJ databases">
        <authorList>
            <consortium name="DOE Joint Genome Institute"/>
            <person name="Haridas S."/>
            <person name="Albert R."/>
            <person name="Binder M."/>
            <person name="Bloem J."/>
            <person name="Labutti K."/>
            <person name="Salamov A."/>
            <person name="Andreopoulos B."/>
            <person name="Baker S.E."/>
            <person name="Barry K."/>
            <person name="Bills G."/>
            <person name="Bluhm B.H."/>
            <person name="Cannon C."/>
            <person name="Castanera R."/>
            <person name="Culley D.E."/>
            <person name="Daum C."/>
            <person name="Ezra D."/>
            <person name="Gonzalez J.B."/>
            <person name="Henrissat B."/>
            <person name="Kuo A."/>
            <person name="Liang C."/>
            <person name="Lipzen A."/>
            <person name="Lutzoni F."/>
            <person name="Magnuson J."/>
            <person name="Mondo S."/>
            <person name="Nolan M."/>
            <person name="Ohm R."/>
            <person name="Pangilinan J."/>
            <person name="Park H.-J.H."/>
            <person name="Ramirez L."/>
            <person name="Alfaro M."/>
            <person name="Sun H."/>
            <person name="Tritt A."/>
            <person name="Yoshinaga Y."/>
            <person name="Zwiers L.-H.L."/>
            <person name="Turgeon B.G."/>
            <person name="Goodwin S.B."/>
            <person name="Spatafora J.W."/>
            <person name="Crous P.W."/>
            <person name="Grigoriev I.V."/>
        </authorList>
    </citation>
    <scope>NUCLEOTIDE SEQUENCE [LARGE SCALE GENOMIC DNA]</scope>
    <source>
        <strain evidence="8 9">CBS 611.86</strain>
    </source>
</reference>
<dbReference type="EMBL" id="JAADJZ010000037">
    <property type="protein sequence ID" value="KAF2865016.1"/>
    <property type="molecule type" value="Genomic_DNA"/>
</dbReference>
<feature type="transmembrane region" description="Helical" evidence="6">
    <location>
        <begin position="159"/>
        <end position="185"/>
    </location>
</feature>
<evidence type="ECO:0000313" key="8">
    <source>
        <dbReference type="EMBL" id="KAF2865016.1"/>
    </source>
</evidence>
<feature type="transmembrane region" description="Helical" evidence="6">
    <location>
        <begin position="36"/>
        <end position="60"/>
    </location>
</feature>
<evidence type="ECO:0000256" key="4">
    <source>
        <dbReference type="ARBA" id="ARBA00023136"/>
    </source>
</evidence>
<dbReference type="AlphaFoldDB" id="A0A7C8M0F7"/>
<comment type="similarity">
    <text evidence="5">Belongs to the SAT4 family.</text>
</comment>
<dbReference type="Pfam" id="PF20684">
    <property type="entry name" value="Fung_rhodopsin"/>
    <property type="match status" value="1"/>
</dbReference>
<feature type="transmembrane region" description="Helical" evidence="6">
    <location>
        <begin position="80"/>
        <end position="101"/>
    </location>
</feature>
<proteinExistence type="inferred from homology"/>
<organism evidence="8 9">
    <name type="scientific">Massariosphaeria phaeospora</name>
    <dbReference type="NCBI Taxonomy" id="100035"/>
    <lineage>
        <taxon>Eukaryota</taxon>
        <taxon>Fungi</taxon>
        <taxon>Dikarya</taxon>
        <taxon>Ascomycota</taxon>
        <taxon>Pezizomycotina</taxon>
        <taxon>Dothideomycetes</taxon>
        <taxon>Pleosporomycetidae</taxon>
        <taxon>Pleosporales</taxon>
        <taxon>Pleosporales incertae sedis</taxon>
        <taxon>Massariosphaeria</taxon>
    </lineage>
</organism>
<feature type="domain" description="Rhodopsin" evidence="7">
    <location>
        <begin position="29"/>
        <end position="260"/>
    </location>
</feature>
<dbReference type="PANTHER" id="PTHR33048:SF47">
    <property type="entry name" value="INTEGRAL MEMBRANE PROTEIN-RELATED"/>
    <property type="match status" value="1"/>
</dbReference>
<dbReference type="Proteomes" id="UP000481861">
    <property type="component" value="Unassembled WGS sequence"/>
</dbReference>
<evidence type="ECO:0000313" key="9">
    <source>
        <dbReference type="Proteomes" id="UP000481861"/>
    </source>
</evidence>
<evidence type="ECO:0000256" key="5">
    <source>
        <dbReference type="ARBA" id="ARBA00038359"/>
    </source>
</evidence>